<evidence type="ECO:0000256" key="1">
    <source>
        <dbReference type="SAM" id="MobiDB-lite"/>
    </source>
</evidence>
<dbReference type="InterPro" id="IPR047767">
    <property type="entry name" value="PSP1-like"/>
</dbReference>
<dbReference type="PROSITE" id="PS51411">
    <property type="entry name" value="PSP1_C"/>
    <property type="match status" value="1"/>
</dbReference>
<feature type="compositionally biased region" description="Basic residues" evidence="1">
    <location>
        <begin position="398"/>
        <end position="416"/>
    </location>
</feature>
<reference evidence="4" key="1">
    <citation type="submission" date="2017-02" db="EMBL/GenBank/DDBJ databases">
        <authorList>
            <person name="Varghese N."/>
            <person name="Submissions S."/>
        </authorList>
    </citation>
    <scope>NUCLEOTIDE SEQUENCE [LARGE SCALE GENOMIC DNA]</scope>
    <source>
        <strain evidence="4">ATCC 51356</strain>
    </source>
</reference>
<dbReference type="RefSeq" id="WP_078736790.1">
    <property type="nucleotide sequence ID" value="NZ_FUXE01000007.1"/>
</dbReference>
<dbReference type="Pfam" id="PF04468">
    <property type="entry name" value="PSP1"/>
    <property type="match status" value="1"/>
</dbReference>
<feature type="domain" description="PSP1 C-terminal" evidence="2">
    <location>
        <begin position="107"/>
        <end position="192"/>
    </location>
</feature>
<dbReference type="GO" id="GO:0005737">
    <property type="term" value="C:cytoplasm"/>
    <property type="evidence" value="ECO:0007669"/>
    <property type="project" value="TreeGrafter"/>
</dbReference>
<keyword evidence="4" id="KW-1185">Reference proteome</keyword>
<feature type="compositionally biased region" description="Basic and acidic residues" evidence="1">
    <location>
        <begin position="436"/>
        <end position="449"/>
    </location>
</feature>
<feature type="region of interest" description="Disordered" evidence="1">
    <location>
        <begin position="352"/>
        <end position="449"/>
    </location>
</feature>
<dbReference type="PANTHER" id="PTHR43830">
    <property type="entry name" value="PROTEIN PSP1"/>
    <property type="match status" value="1"/>
</dbReference>
<dbReference type="Proteomes" id="UP000190121">
    <property type="component" value="Unassembled WGS sequence"/>
</dbReference>
<dbReference type="AlphaFoldDB" id="A0A1T4MN45"/>
<evidence type="ECO:0000259" key="2">
    <source>
        <dbReference type="PROSITE" id="PS51411"/>
    </source>
</evidence>
<dbReference type="STRING" id="29524.SAMN02745171_00850"/>
<dbReference type="OrthoDB" id="9779344at2"/>
<dbReference type="InterPro" id="IPR007557">
    <property type="entry name" value="PSP1_C"/>
</dbReference>
<name>A0A1T4MN45_9PORP</name>
<proteinExistence type="predicted"/>
<feature type="compositionally biased region" description="Basic and acidic residues" evidence="1">
    <location>
        <begin position="377"/>
        <end position="397"/>
    </location>
</feature>
<dbReference type="NCBIfam" id="NF041131">
    <property type="entry name" value="RicT_YaaT_fam"/>
    <property type="match status" value="1"/>
</dbReference>
<organism evidence="3 4">
    <name type="scientific">Porphyromonas circumdentaria</name>
    <dbReference type="NCBI Taxonomy" id="29524"/>
    <lineage>
        <taxon>Bacteria</taxon>
        <taxon>Pseudomonadati</taxon>
        <taxon>Bacteroidota</taxon>
        <taxon>Bacteroidia</taxon>
        <taxon>Bacteroidales</taxon>
        <taxon>Porphyromonadaceae</taxon>
        <taxon>Porphyromonas</taxon>
    </lineage>
</organism>
<gene>
    <name evidence="3" type="ORF">SAMN02745171_00850</name>
</gene>
<evidence type="ECO:0000313" key="3">
    <source>
        <dbReference type="EMBL" id="SJZ68432.1"/>
    </source>
</evidence>
<sequence>MAKDHYKLPGAKLSADGCKGCGKRPLSSFDWMADLSKDVQDNRYIEVQFKNTRKVVFTNPLNLELHKDDIVAVEGSPGFDVGSVTLTGTLAALRYRRMSENAREQVRQIFRLATPNDIERWEEAKQREHTTMIKARQIAEELGLDMKIGDVEYQGDGSKAIFYYIADSRVDFRKLIRVLAETFHVRIEMKQIGARQEAGRIGGIGPCGRPLCCAQWMTTFKSVNTTAARFQELTLNPEKLTGQCAKLKCCTNFEVNTYLEAQKKMPPKNIVLSTQTENYRFVKWDLLRLELTYVPEGGNLSNSVTLSLRRVREIIEMNKRGEKPEVLLEEVTAPTNVVTDILEANSITRFDGDKRRSRKKRLNNKPREGVAQTASEAPKEVEEKASAEPSSSEERPQQSRRRNNSPRNAHRTHHKGSNTAPNEGNPQEKAPRHQGRRGEKKITEKPNEQ</sequence>
<dbReference type="EMBL" id="FUXE01000007">
    <property type="protein sequence ID" value="SJZ68432.1"/>
    <property type="molecule type" value="Genomic_DNA"/>
</dbReference>
<accession>A0A1T4MN45</accession>
<evidence type="ECO:0000313" key="4">
    <source>
        <dbReference type="Proteomes" id="UP000190121"/>
    </source>
</evidence>
<protein>
    <submittedName>
        <fullName evidence="3">Cell fate regulator YaaT, PSP1 superfamily (Controls sporulation, competence, biofilm development)</fullName>
    </submittedName>
</protein>
<feature type="compositionally biased region" description="Basic residues" evidence="1">
    <location>
        <begin position="355"/>
        <end position="364"/>
    </location>
</feature>
<dbReference type="PANTHER" id="PTHR43830:SF3">
    <property type="entry name" value="PROTEIN PSP1"/>
    <property type="match status" value="1"/>
</dbReference>